<dbReference type="Proteomes" id="UP000297245">
    <property type="component" value="Unassembled WGS sequence"/>
</dbReference>
<sequence length="162" mass="17231">MTIINAVKKSSRHVLGEAIIGMRIAELYHEAKNSDSRLNAAAAKTLGKIEAGRVVGLAQGINVCIVELKKPRGIHVAMVLEVLIGDSDKALGFGKLLESCVWGILVMVTIRILVSGSLDSSSINKEMALHLGRLCEILPLPSLKSASSVIALFQAHPLVGFP</sequence>
<dbReference type="EMBL" id="ML179406">
    <property type="protein sequence ID" value="THU88530.1"/>
    <property type="molecule type" value="Genomic_DNA"/>
</dbReference>
<reference evidence="1 2" key="1">
    <citation type="journal article" date="2019" name="Nat. Ecol. Evol.">
        <title>Megaphylogeny resolves global patterns of mushroom evolution.</title>
        <authorList>
            <person name="Varga T."/>
            <person name="Krizsan K."/>
            <person name="Foldi C."/>
            <person name="Dima B."/>
            <person name="Sanchez-Garcia M."/>
            <person name="Sanchez-Ramirez S."/>
            <person name="Szollosi G.J."/>
            <person name="Szarkandi J.G."/>
            <person name="Papp V."/>
            <person name="Albert L."/>
            <person name="Andreopoulos W."/>
            <person name="Angelini C."/>
            <person name="Antonin V."/>
            <person name="Barry K.W."/>
            <person name="Bougher N.L."/>
            <person name="Buchanan P."/>
            <person name="Buyck B."/>
            <person name="Bense V."/>
            <person name="Catcheside P."/>
            <person name="Chovatia M."/>
            <person name="Cooper J."/>
            <person name="Damon W."/>
            <person name="Desjardin D."/>
            <person name="Finy P."/>
            <person name="Geml J."/>
            <person name="Haridas S."/>
            <person name="Hughes K."/>
            <person name="Justo A."/>
            <person name="Karasinski D."/>
            <person name="Kautmanova I."/>
            <person name="Kiss B."/>
            <person name="Kocsube S."/>
            <person name="Kotiranta H."/>
            <person name="LaButti K.M."/>
            <person name="Lechner B.E."/>
            <person name="Liimatainen K."/>
            <person name="Lipzen A."/>
            <person name="Lukacs Z."/>
            <person name="Mihaltcheva S."/>
            <person name="Morgado L.N."/>
            <person name="Niskanen T."/>
            <person name="Noordeloos M.E."/>
            <person name="Ohm R.A."/>
            <person name="Ortiz-Santana B."/>
            <person name="Ovrebo C."/>
            <person name="Racz N."/>
            <person name="Riley R."/>
            <person name="Savchenko A."/>
            <person name="Shiryaev A."/>
            <person name="Soop K."/>
            <person name="Spirin V."/>
            <person name="Szebenyi C."/>
            <person name="Tomsovsky M."/>
            <person name="Tulloss R.E."/>
            <person name="Uehling J."/>
            <person name="Grigoriev I.V."/>
            <person name="Vagvolgyi C."/>
            <person name="Papp T."/>
            <person name="Martin F.M."/>
            <person name="Miettinen O."/>
            <person name="Hibbett D.S."/>
            <person name="Nagy L.G."/>
        </authorList>
    </citation>
    <scope>NUCLEOTIDE SEQUENCE [LARGE SCALE GENOMIC DNA]</scope>
    <source>
        <strain evidence="1 2">CBS 962.96</strain>
    </source>
</reference>
<gene>
    <name evidence="1" type="ORF">K435DRAFT_803434</name>
</gene>
<protein>
    <submittedName>
        <fullName evidence="1">Uncharacterized protein</fullName>
    </submittedName>
</protein>
<proteinExistence type="predicted"/>
<evidence type="ECO:0000313" key="2">
    <source>
        <dbReference type="Proteomes" id="UP000297245"/>
    </source>
</evidence>
<organism evidence="1 2">
    <name type="scientific">Dendrothele bispora (strain CBS 962.96)</name>
    <dbReference type="NCBI Taxonomy" id="1314807"/>
    <lineage>
        <taxon>Eukaryota</taxon>
        <taxon>Fungi</taxon>
        <taxon>Dikarya</taxon>
        <taxon>Basidiomycota</taxon>
        <taxon>Agaricomycotina</taxon>
        <taxon>Agaricomycetes</taxon>
        <taxon>Agaricomycetidae</taxon>
        <taxon>Agaricales</taxon>
        <taxon>Agaricales incertae sedis</taxon>
        <taxon>Dendrothele</taxon>
    </lineage>
</organism>
<dbReference type="AlphaFoldDB" id="A0A4S8LI40"/>
<accession>A0A4S8LI40</accession>
<keyword evidence="2" id="KW-1185">Reference proteome</keyword>
<name>A0A4S8LI40_DENBC</name>
<evidence type="ECO:0000313" key="1">
    <source>
        <dbReference type="EMBL" id="THU88530.1"/>
    </source>
</evidence>